<proteinExistence type="predicted"/>
<dbReference type="PANTHER" id="PTHR43640">
    <property type="entry name" value="OS07G0260300 PROTEIN"/>
    <property type="match status" value="1"/>
</dbReference>
<gene>
    <name evidence="2" type="ORF">UY98_C0004G0006</name>
</gene>
<reference evidence="2 3" key="1">
    <citation type="journal article" date="2015" name="Nature">
        <title>rRNA introns, odd ribosomes, and small enigmatic genomes across a large radiation of phyla.</title>
        <authorList>
            <person name="Brown C.T."/>
            <person name="Hug L.A."/>
            <person name="Thomas B.C."/>
            <person name="Sharon I."/>
            <person name="Castelle C.J."/>
            <person name="Singh A."/>
            <person name="Wilkins M.J."/>
            <person name="Williams K.H."/>
            <person name="Banfield J.F."/>
        </authorList>
    </citation>
    <scope>NUCLEOTIDE SEQUENCE [LARGE SCALE GENOMIC DNA]</scope>
</reference>
<dbReference type="InterPro" id="IPR000866">
    <property type="entry name" value="AhpC/TSA"/>
</dbReference>
<comment type="caution">
    <text evidence="2">The sequence shown here is derived from an EMBL/GenBank/DDBJ whole genome shotgun (WGS) entry which is preliminary data.</text>
</comment>
<dbReference type="InterPro" id="IPR013766">
    <property type="entry name" value="Thioredoxin_domain"/>
</dbReference>
<dbReference type="SUPFAM" id="SSF52833">
    <property type="entry name" value="Thioredoxin-like"/>
    <property type="match status" value="1"/>
</dbReference>
<dbReference type="PROSITE" id="PS51352">
    <property type="entry name" value="THIOREDOXIN_2"/>
    <property type="match status" value="1"/>
</dbReference>
<keyword evidence="2" id="KW-0413">Isomerase</keyword>
<name>A0A0G2BPH1_9BACT</name>
<accession>A0A0G2BPH1</accession>
<protein>
    <submittedName>
        <fullName evidence="2">Thiol-disulfide isomerase</fullName>
    </submittedName>
</protein>
<evidence type="ECO:0000259" key="1">
    <source>
        <dbReference type="PROSITE" id="PS51352"/>
    </source>
</evidence>
<dbReference type="PATRIC" id="fig|1618672.3.peg.96"/>
<dbReference type="GO" id="GO:0016209">
    <property type="term" value="F:antioxidant activity"/>
    <property type="evidence" value="ECO:0007669"/>
    <property type="project" value="InterPro"/>
</dbReference>
<dbReference type="InterPro" id="IPR036249">
    <property type="entry name" value="Thioredoxin-like_sf"/>
</dbReference>
<dbReference type="Gene3D" id="3.40.30.10">
    <property type="entry name" value="Glutaredoxin"/>
    <property type="match status" value="1"/>
</dbReference>
<dbReference type="AlphaFoldDB" id="A0A0G2BPH1"/>
<dbReference type="Proteomes" id="UP000034789">
    <property type="component" value="Unassembled WGS sequence"/>
</dbReference>
<dbReference type="GO" id="GO:0016491">
    <property type="term" value="F:oxidoreductase activity"/>
    <property type="evidence" value="ECO:0007669"/>
    <property type="project" value="InterPro"/>
</dbReference>
<dbReference type="CDD" id="cd02969">
    <property type="entry name" value="PRX_like1"/>
    <property type="match status" value="1"/>
</dbReference>
<dbReference type="Pfam" id="PF00578">
    <property type="entry name" value="AhpC-TSA"/>
    <property type="match status" value="1"/>
</dbReference>
<evidence type="ECO:0000313" key="2">
    <source>
        <dbReference type="EMBL" id="KKW47854.1"/>
    </source>
</evidence>
<dbReference type="EMBL" id="LCSD01000004">
    <property type="protein sequence ID" value="KKW47854.1"/>
    <property type="molecule type" value="Genomic_DNA"/>
</dbReference>
<dbReference type="GO" id="GO:0016853">
    <property type="term" value="F:isomerase activity"/>
    <property type="evidence" value="ECO:0007669"/>
    <property type="project" value="UniProtKB-KW"/>
</dbReference>
<organism evidence="2 3">
    <name type="scientific">Candidatus Kaiserbacteria bacterium GW2011_GWA2_58_9</name>
    <dbReference type="NCBI Taxonomy" id="1618672"/>
    <lineage>
        <taxon>Bacteria</taxon>
        <taxon>Candidatus Kaiseribacteriota</taxon>
    </lineage>
</organism>
<dbReference type="PANTHER" id="PTHR43640:SF1">
    <property type="entry name" value="THIOREDOXIN-DEPENDENT PEROXIREDOXIN"/>
    <property type="match status" value="1"/>
</dbReference>
<feature type="domain" description="Thioredoxin" evidence="1">
    <location>
        <begin position="10"/>
        <end position="133"/>
    </location>
</feature>
<dbReference type="InterPro" id="IPR047262">
    <property type="entry name" value="PRX-like1"/>
</dbReference>
<evidence type="ECO:0000313" key="3">
    <source>
        <dbReference type="Proteomes" id="UP000034789"/>
    </source>
</evidence>
<sequence>MARTESRIQLKQGDAAPAFALPGIDGRTHSLADFGGKEGLLALFMCNHCPYVKARMEEVVALHEEFGETIAFVGINSSDPEYPGEGMENMKRFAKEWGMAFPYLLDEDGAAAKAYGATCTPDPFLFASATRGGAPSEQSESKGDFRLVFHGRISDALEPEDAPQEFTMRGNMQKLLAGEPIAQWFEPSLGCSIKFKI</sequence>